<evidence type="ECO:0000313" key="2">
    <source>
        <dbReference type="Proteomes" id="UP001189429"/>
    </source>
</evidence>
<dbReference type="Proteomes" id="UP001189429">
    <property type="component" value="Unassembled WGS sequence"/>
</dbReference>
<comment type="caution">
    <text evidence="1">The sequence shown here is derived from an EMBL/GenBank/DDBJ whole genome shotgun (WGS) entry which is preliminary data.</text>
</comment>
<accession>A0ABN9QRY1</accession>
<keyword evidence="2" id="KW-1185">Reference proteome</keyword>
<name>A0ABN9QRY1_9DINO</name>
<evidence type="ECO:0000313" key="1">
    <source>
        <dbReference type="EMBL" id="CAK0808323.1"/>
    </source>
</evidence>
<sequence length="138" mass="15051">MVMRVGSFDAMLAAWLCTPTSSSRSTAGTSTARSVLKEFPLLRAALAQSARLSLGLALPYSATSAIPVGRGAGRRYASISARSYKYRLRRLQFLMPSTTNFEKEPAAEGTRTRWPQEDVCELMESPSAGRQLKLFGAE</sequence>
<proteinExistence type="predicted"/>
<dbReference type="EMBL" id="CAUYUJ010004139">
    <property type="protein sequence ID" value="CAK0808323.1"/>
    <property type="molecule type" value="Genomic_DNA"/>
</dbReference>
<organism evidence="1 2">
    <name type="scientific">Prorocentrum cordatum</name>
    <dbReference type="NCBI Taxonomy" id="2364126"/>
    <lineage>
        <taxon>Eukaryota</taxon>
        <taxon>Sar</taxon>
        <taxon>Alveolata</taxon>
        <taxon>Dinophyceae</taxon>
        <taxon>Prorocentrales</taxon>
        <taxon>Prorocentraceae</taxon>
        <taxon>Prorocentrum</taxon>
    </lineage>
</organism>
<protein>
    <submittedName>
        <fullName evidence="1">Uncharacterized protein</fullName>
    </submittedName>
</protein>
<gene>
    <name evidence="1" type="ORF">PCOR1329_LOCUS13958</name>
</gene>
<reference evidence="1" key="1">
    <citation type="submission" date="2023-10" db="EMBL/GenBank/DDBJ databases">
        <authorList>
            <person name="Chen Y."/>
            <person name="Shah S."/>
            <person name="Dougan E. K."/>
            <person name="Thang M."/>
            <person name="Chan C."/>
        </authorList>
    </citation>
    <scope>NUCLEOTIDE SEQUENCE [LARGE SCALE GENOMIC DNA]</scope>
</reference>